<dbReference type="AlphaFoldDB" id="B4D4F6"/>
<dbReference type="CDD" id="cd00130">
    <property type="entry name" value="PAS"/>
    <property type="match status" value="1"/>
</dbReference>
<feature type="domain" description="PAS" evidence="9">
    <location>
        <begin position="187"/>
        <end position="257"/>
    </location>
</feature>
<dbReference type="InterPro" id="IPR001610">
    <property type="entry name" value="PAC"/>
</dbReference>
<dbReference type="SMART" id="SM00086">
    <property type="entry name" value="PAC"/>
    <property type="match status" value="1"/>
</dbReference>
<name>B4D4F6_9BACT</name>
<dbReference type="Pfam" id="PF02518">
    <property type="entry name" value="HATPase_c"/>
    <property type="match status" value="1"/>
</dbReference>
<keyword evidence="4" id="KW-0808">Transferase</keyword>
<dbReference type="InterPro" id="IPR036890">
    <property type="entry name" value="HATPase_C_sf"/>
</dbReference>
<dbReference type="PANTHER" id="PTHR43304">
    <property type="entry name" value="PHYTOCHROME-LIKE PROTEIN CPH1"/>
    <property type="match status" value="1"/>
</dbReference>
<evidence type="ECO:0000259" key="8">
    <source>
        <dbReference type="PROSITE" id="PS50109"/>
    </source>
</evidence>
<dbReference type="PROSITE" id="PS50112">
    <property type="entry name" value="PAS"/>
    <property type="match status" value="1"/>
</dbReference>
<evidence type="ECO:0000256" key="3">
    <source>
        <dbReference type="ARBA" id="ARBA00022553"/>
    </source>
</evidence>
<evidence type="ECO:0000256" key="5">
    <source>
        <dbReference type="ARBA" id="ARBA00022777"/>
    </source>
</evidence>
<feature type="transmembrane region" description="Helical" evidence="7">
    <location>
        <begin position="65"/>
        <end position="87"/>
    </location>
</feature>
<evidence type="ECO:0000256" key="2">
    <source>
        <dbReference type="ARBA" id="ARBA00012438"/>
    </source>
</evidence>
<comment type="caution">
    <text evidence="11">The sequence shown here is derived from an EMBL/GenBank/DDBJ whole genome shotgun (WGS) entry which is preliminary data.</text>
</comment>
<dbReference type="PRINTS" id="PR00344">
    <property type="entry name" value="BCTRLSENSOR"/>
</dbReference>
<keyword evidence="7" id="KW-0812">Transmembrane</keyword>
<dbReference type="eggNOG" id="COG4251">
    <property type="taxonomic scope" value="Bacteria"/>
</dbReference>
<gene>
    <name evidence="11" type="ORF">CfE428DRAFT_3794</name>
</gene>
<dbReference type="SUPFAM" id="SSF55785">
    <property type="entry name" value="PYP-like sensor domain (PAS domain)"/>
    <property type="match status" value="1"/>
</dbReference>
<dbReference type="PROSITE" id="PS50109">
    <property type="entry name" value="HIS_KIN"/>
    <property type="match status" value="1"/>
</dbReference>
<dbReference type="InterPro" id="IPR005467">
    <property type="entry name" value="His_kinase_dom"/>
</dbReference>
<dbReference type="EC" id="2.7.13.3" evidence="2"/>
<feature type="domain" description="PAC" evidence="10">
    <location>
        <begin position="260"/>
        <end position="312"/>
    </location>
</feature>
<dbReference type="SUPFAM" id="SSF47384">
    <property type="entry name" value="Homodimeric domain of signal transducing histidine kinase"/>
    <property type="match status" value="1"/>
</dbReference>
<evidence type="ECO:0000259" key="10">
    <source>
        <dbReference type="PROSITE" id="PS50113"/>
    </source>
</evidence>
<dbReference type="STRING" id="497964.CfE428DRAFT_3794"/>
<dbReference type="Gene3D" id="1.10.287.130">
    <property type="match status" value="1"/>
</dbReference>
<feature type="coiled-coil region" evidence="6">
    <location>
        <begin position="135"/>
        <end position="191"/>
    </location>
</feature>
<dbReference type="PROSITE" id="PS50113">
    <property type="entry name" value="PAC"/>
    <property type="match status" value="1"/>
</dbReference>
<evidence type="ECO:0000256" key="1">
    <source>
        <dbReference type="ARBA" id="ARBA00000085"/>
    </source>
</evidence>
<evidence type="ECO:0000313" key="12">
    <source>
        <dbReference type="Proteomes" id="UP000005824"/>
    </source>
</evidence>
<dbReference type="SMART" id="SM00387">
    <property type="entry name" value="HATPase_c"/>
    <property type="match status" value="1"/>
</dbReference>
<dbReference type="Pfam" id="PF00989">
    <property type="entry name" value="PAS"/>
    <property type="match status" value="1"/>
</dbReference>
<dbReference type="InterPro" id="IPR003594">
    <property type="entry name" value="HATPase_dom"/>
</dbReference>
<dbReference type="SMART" id="SM00091">
    <property type="entry name" value="PAS"/>
    <property type="match status" value="1"/>
</dbReference>
<evidence type="ECO:0000256" key="6">
    <source>
        <dbReference type="SAM" id="Coils"/>
    </source>
</evidence>
<dbReference type="InterPro" id="IPR013767">
    <property type="entry name" value="PAS_fold"/>
</dbReference>
<keyword evidence="12" id="KW-1185">Reference proteome</keyword>
<dbReference type="InterPro" id="IPR035965">
    <property type="entry name" value="PAS-like_dom_sf"/>
</dbReference>
<protein>
    <recommendedName>
        <fullName evidence="2">histidine kinase</fullName>
        <ecNumber evidence="2">2.7.13.3</ecNumber>
    </recommendedName>
</protein>
<dbReference type="InterPro" id="IPR000014">
    <property type="entry name" value="PAS"/>
</dbReference>
<evidence type="ECO:0000259" key="9">
    <source>
        <dbReference type="PROSITE" id="PS50112"/>
    </source>
</evidence>
<dbReference type="GO" id="GO:0000155">
    <property type="term" value="F:phosphorelay sensor kinase activity"/>
    <property type="evidence" value="ECO:0007669"/>
    <property type="project" value="InterPro"/>
</dbReference>
<evidence type="ECO:0000256" key="4">
    <source>
        <dbReference type="ARBA" id="ARBA00022679"/>
    </source>
</evidence>
<keyword evidence="7" id="KW-0472">Membrane</keyword>
<evidence type="ECO:0000313" key="11">
    <source>
        <dbReference type="EMBL" id="EDY18757.1"/>
    </source>
</evidence>
<reference evidence="11 12" key="1">
    <citation type="journal article" date="2011" name="J. Bacteriol.">
        <title>Genome sequence of Chthoniobacter flavus Ellin428, an aerobic heterotrophic soil bacterium.</title>
        <authorList>
            <person name="Kant R."/>
            <person name="van Passel M.W."/>
            <person name="Palva A."/>
            <person name="Lucas S."/>
            <person name="Lapidus A."/>
            <person name="Glavina Del Rio T."/>
            <person name="Dalin E."/>
            <person name="Tice H."/>
            <person name="Bruce D."/>
            <person name="Goodwin L."/>
            <person name="Pitluck S."/>
            <person name="Larimer F.W."/>
            <person name="Land M.L."/>
            <person name="Hauser L."/>
            <person name="Sangwan P."/>
            <person name="de Vos W.M."/>
            <person name="Janssen P.H."/>
            <person name="Smidt H."/>
        </authorList>
    </citation>
    <scope>NUCLEOTIDE SEQUENCE [LARGE SCALE GENOMIC DNA]</scope>
    <source>
        <strain evidence="11 12">Ellin428</strain>
    </source>
</reference>
<keyword evidence="5 11" id="KW-0418">Kinase</keyword>
<dbReference type="GO" id="GO:0006355">
    <property type="term" value="P:regulation of DNA-templated transcription"/>
    <property type="evidence" value="ECO:0007669"/>
    <property type="project" value="InterPro"/>
</dbReference>
<dbReference type="SMART" id="SM00388">
    <property type="entry name" value="HisKA"/>
    <property type="match status" value="1"/>
</dbReference>
<dbReference type="PANTHER" id="PTHR43304:SF1">
    <property type="entry name" value="PAC DOMAIN-CONTAINING PROTEIN"/>
    <property type="match status" value="1"/>
</dbReference>
<dbReference type="InterPro" id="IPR052162">
    <property type="entry name" value="Sensor_kinase/Photoreceptor"/>
</dbReference>
<dbReference type="InterPro" id="IPR004358">
    <property type="entry name" value="Sig_transdc_His_kin-like_C"/>
</dbReference>
<accession>B4D4F6</accession>
<feature type="domain" description="Histidine kinase" evidence="8">
    <location>
        <begin position="330"/>
        <end position="541"/>
    </location>
</feature>
<proteinExistence type="predicted"/>
<keyword evidence="3" id="KW-0597">Phosphoprotein</keyword>
<dbReference type="InterPro" id="IPR036097">
    <property type="entry name" value="HisK_dim/P_sf"/>
</dbReference>
<sequence length="541" mass="61107">MIEAFLSFLSGNGFMPHGHCYLWTKQLIELHVISDGFIALAYFSIPLTLGWFVRRRRDIDFGWMFILFGIFILACGMTHFMEVWNIWHSNYWLSGSIKALTAITSVPTAILLTRLMPQALLVPSPKQLQVINRTLEDEVQTRRTAEEKLRELNVELESRVASRTADLEAANAELRRLLEEQRRTEEALAQLAIIVQSSGDAIISKDIDGKITSWNPGAERTFGYSAQEAIGQSMAIIFPPEKMDEEPQILERIRLGEVIGHFETERLRKGGARLDVSVSVSPIRDISGNIIASSTIARDITESKQVEGQMRKMMTALERSNQELGQFAYVASHDLKEPLRAVTSCVQLLRKGYGDKLDGRGVEFIDHAVDGAKRMQQLIDGLLSFSRLEQQESELQLVNLSAPVQHACENLETSIAEGNVQVHAGALPTLKCHTSQMVQLFQNLIGNAVKFRRDQAPEVWIDAERKNGDWLFSVRDNGIGFEPEFNERIFGLFQRLHTRRKYSGTGIGLAICKKIVERHQGRIWAESQPNHGTTFFFTLPD</sequence>
<dbReference type="FunFam" id="3.30.565.10:FF:000006">
    <property type="entry name" value="Sensor histidine kinase WalK"/>
    <property type="match status" value="1"/>
</dbReference>
<dbReference type="EMBL" id="ABVL01000011">
    <property type="protein sequence ID" value="EDY18757.1"/>
    <property type="molecule type" value="Genomic_DNA"/>
</dbReference>
<dbReference type="Gene3D" id="3.30.450.20">
    <property type="entry name" value="PAS domain"/>
    <property type="match status" value="1"/>
</dbReference>
<keyword evidence="7" id="KW-1133">Transmembrane helix</keyword>
<dbReference type="InterPro" id="IPR000700">
    <property type="entry name" value="PAS-assoc_C"/>
</dbReference>
<feature type="transmembrane region" description="Helical" evidence="7">
    <location>
        <begin position="32"/>
        <end position="53"/>
    </location>
</feature>
<dbReference type="CDD" id="cd00082">
    <property type="entry name" value="HisKA"/>
    <property type="match status" value="1"/>
</dbReference>
<dbReference type="Gene3D" id="3.30.565.10">
    <property type="entry name" value="Histidine kinase-like ATPase, C-terminal domain"/>
    <property type="match status" value="1"/>
</dbReference>
<evidence type="ECO:0000256" key="7">
    <source>
        <dbReference type="SAM" id="Phobius"/>
    </source>
</evidence>
<organism evidence="11 12">
    <name type="scientific">Chthoniobacter flavus Ellin428</name>
    <dbReference type="NCBI Taxonomy" id="497964"/>
    <lineage>
        <taxon>Bacteria</taxon>
        <taxon>Pseudomonadati</taxon>
        <taxon>Verrucomicrobiota</taxon>
        <taxon>Spartobacteria</taxon>
        <taxon>Chthoniobacterales</taxon>
        <taxon>Chthoniobacteraceae</taxon>
        <taxon>Chthoniobacter</taxon>
    </lineage>
</organism>
<dbReference type="RefSeq" id="WP_006981119.1">
    <property type="nucleotide sequence ID" value="NZ_ABVL01000011.1"/>
</dbReference>
<dbReference type="InterPro" id="IPR003661">
    <property type="entry name" value="HisK_dim/P_dom"/>
</dbReference>
<dbReference type="Pfam" id="PF25487">
    <property type="entry name" value="ETR1_N"/>
    <property type="match status" value="1"/>
</dbReference>
<dbReference type="InterPro" id="IPR058544">
    <property type="entry name" value="ETR1_N"/>
</dbReference>
<keyword evidence="6" id="KW-0175">Coiled coil</keyword>
<dbReference type="Proteomes" id="UP000005824">
    <property type="component" value="Unassembled WGS sequence"/>
</dbReference>
<dbReference type="InParanoid" id="B4D4F6"/>
<dbReference type="SUPFAM" id="SSF55874">
    <property type="entry name" value="ATPase domain of HSP90 chaperone/DNA topoisomerase II/histidine kinase"/>
    <property type="match status" value="1"/>
</dbReference>
<comment type="catalytic activity">
    <reaction evidence="1">
        <text>ATP + protein L-histidine = ADP + protein N-phospho-L-histidine.</text>
        <dbReference type="EC" id="2.7.13.3"/>
    </reaction>
</comment>
<dbReference type="Pfam" id="PF00512">
    <property type="entry name" value="HisKA"/>
    <property type="match status" value="1"/>
</dbReference>
<dbReference type="NCBIfam" id="TIGR00229">
    <property type="entry name" value="sensory_box"/>
    <property type="match status" value="1"/>
</dbReference>